<dbReference type="AlphaFoldDB" id="A0A0B7C678"/>
<protein>
    <submittedName>
        <fullName evidence="2">Uncharacterized protein</fullName>
    </submittedName>
</protein>
<feature type="non-terminal residue" evidence="2">
    <location>
        <position position="80"/>
    </location>
</feature>
<evidence type="ECO:0000313" key="2">
    <source>
        <dbReference type="EMBL" id="CEL00116.1"/>
    </source>
</evidence>
<accession>A0A0B7C678</accession>
<organism evidence="2">
    <name type="scientific">Arion vulgaris</name>
    <dbReference type="NCBI Taxonomy" id="1028688"/>
    <lineage>
        <taxon>Eukaryota</taxon>
        <taxon>Metazoa</taxon>
        <taxon>Spiralia</taxon>
        <taxon>Lophotrochozoa</taxon>
        <taxon>Mollusca</taxon>
        <taxon>Gastropoda</taxon>
        <taxon>Heterobranchia</taxon>
        <taxon>Euthyneura</taxon>
        <taxon>Panpulmonata</taxon>
        <taxon>Eupulmonata</taxon>
        <taxon>Stylommatophora</taxon>
        <taxon>Helicina</taxon>
        <taxon>Arionoidea</taxon>
        <taxon>Arionidae</taxon>
        <taxon>Arion</taxon>
    </lineage>
</organism>
<gene>
    <name evidence="2" type="primary">ORF222901</name>
</gene>
<reference evidence="2" key="1">
    <citation type="submission" date="2014-12" db="EMBL/GenBank/DDBJ databases">
        <title>Insight into the proteome of Arion vulgaris.</title>
        <authorList>
            <person name="Aradska J."/>
            <person name="Bulat T."/>
            <person name="Smidak R."/>
            <person name="Sarate P."/>
            <person name="Gangsoo J."/>
            <person name="Sialana F."/>
            <person name="Bilban M."/>
            <person name="Lubec G."/>
        </authorList>
    </citation>
    <scope>NUCLEOTIDE SEQUENCE</scope>
    <source>
        <tissue evidence="2">Skin</tissue>
    </source>
</reference>
<evidence type="ECO:0000256" key="1">
    <source>
        <dbReference type="SAM" id="MobiDB-lite"/>
    </source>
</evidence>
<name>A0A0B7C678_9EUPU</name>
<feature type="region of interest" description="Disordered" evidence="1">
    <location>
        <begin position="51"/>
        <end position="80"/>
    </location>
</feature>
<sequence>SITDEIAMSPVTPNPYMSGGAIRMSHTEDVYAGLKPPTPPKISLLERSRSFDRGNDPAVKFKVPTPPVSACGHPSAGQEL</sequence>
<dbReference type="EMBL" id="HACG01053245">
    <property type="protein sequence ID" value="CEL00116.1"/>
    <property type="molecule type" value="Transcribed_RNA"/>
</dbReference>
<feature type="non-terminal residue" evidence="2">
    <location>
        <position position="1"/>
    </location>
</feature>
<proteinExistence type="predicted"/>